<dbReference type="AlphaFoldDB" id="A0AAV4VK53"/>
<sequence>MICLPAFSEDATFELKGLDDQEVRSGVTDVIDKCTMLENLSLRLRFPFFEMQELFDSILGALFQQMMDKGTMSLKLFRATFRGLCPDRRKDGIFLQKTYINKIHHSIMQIATSLNNESFPYNLFNETESPFEHVQSTSNYPTNNSNATQASSVAKYYPIIAAEMAASCLCLIFSIVVYSILPEFRNVHGKNLISMSSCMLSTYLLLILDLIIRKFHLISSVLHHCHAHPHHLPGNFFLDQCHGLRYMEDTDCHEGERRGQKQFQEVHEVCHLCLDSDCGGVIASSNLRGHGFGARRLQAAVWRQTKAENHQEDDGYPQHKAGTRKVPPVSETVPRDGHHVGDGVHPLGDGRALPVRHRRHDDRPPRLLPLLHLRLQEAHPQGILPQDPTGQEELLLHHPHQQHPAHSVLRPQQEAVYRESSGFQVLAHVKD</sequence>
<dbReference type="Proteomes" id="UP001054837">
    <property type="component" value="Unassembled WGS sequence"/>
</dbReference>
<organism evidence="3 4">
    <name type="scientific">Caerostris darwini</name>
    <dbReference type="NCBI Taxonomy" id="1538125"/>
    <lineage>
        <taxon>Eukaryota</taxon>
        <taxon>Metazoa</taxon>
        <taxon>Ecdysozoa</taxon>
        <taxon>Arthropoda</taxon>
        <taxon>Chelicerata</taxon>
        <taxon>Arachnida</taxon>
        <taxon>Araneae</taxon>
        <taxon>Araneomorphae</taxon>
        <taxon>Entelegynae</taxon>
        <taxon>Araneoidea</taxon>
        <taxon>Araneidae</taxon>
        <taxon>Caerostris</taxon>
    </lineage>
</organism>
<evidence type="ECO:0000256" key="1">
    <source>
        <dbReference type="SAM" id="MobiDB-lite"/>
    </source>
</evidence>
<evidence type="ECO:0000313" key="3">
    <source>
        <dbReference type="EMBL" id="GIY70246.1"/>
    </source>
</evidence>
<evidence type="ECO:0000313" key="4">
    <source>
        <dbReference type="Proteomes" id="UP001054837"/>
    </source>
</evidence>
<keyword evidence="3" id="KW-0675">Receptor</keyword>
<keyword evidence="2" id="KW-1133">Transmembrane helix</keyword>
<keyword evidence="4" id="KW-1185">Reference proteome</keyword>
<feature type="compositionally biased region" description="Basic and acidic residues" evidence="1">
    <location>
        <begin position="307"/>
        <end position="317"/>
    </location>
</feature>
<comment type="caution">
    <text evidence="3">The sequence shown here is derived from an EMBL/GenBank/DDBJ whole genome shotgun (WGS) entry which is preliminary data.</text>
</comment>
<gene>
    <name evidence="3" type="primary">mth2_6</name>
    <name evidence="3" type="ORF">CDAR_247861</name>
</gene>
<keyword evidence="2" id="KW-0472">Membrane</keyword>
<feature type="transmembrane region" description="Helical" evidence="2">
    <location>
        <begin position="156"/>
        <end position="180"/>
    </location>
</feature>
<proteinExistence type="predicted"/>
<feature type="compositionally biased region" description="Basic and acidic residues" evidence="1">
    <location>
        <begin position="333"/>
        <end position="342"/>
    </location>
</feature>
<feature type="transmembrane region" description="Helical" evidence="2">
    <location>
        <begin position="192"/>
        <end position="212"/>
    </location>
</feature>
<feature type="region of interest" description="Disordered" evidence="1">
    <location>
        <begin position="307"/>
        <end position="364"/>
    </location>
</feature>
<evidence type="ECO:0000256" key="2">
    <source>
        <dbReference type="SAM" id="Phobius"/>
    </source>
</evidence>
<accession>A0AAV4VK53</accession>
<keyword evidence="2" id="KW-0812">Transmembrane</keyword>
<reference evidence="3 4" key="1">
    <citation type="submission" date="2021-06" db="EMBL/GenBank/DDBJ databases">
        <title>Caerostris darwini draft genome.</title>
        <authorList>
            <person name="Kono N."/>
            <person name="Arakawa K."/>
        </authorList>
    </citation>
    <scope>NUCLEOTIDE SEQUENCE [LARGE SCALE GENOMIC DNA]</scope>
</reference>
<protein>
    <submittedName>
        <fullName evidence="3">G-protein coupled receptor Mth2</fullName>
    </submittedName>
</protein>
<name>A0AAV4VK53_9ARAC</name>
<dbReference type="EMBL" id="BPLQ01013141">
    <property type="protein sequence ID" value="GIY70246.1"/>
    <property type="molecule type" value="Genomic_DNA"/>
</dbReference>